<accession>A0A8H5HEE0</accession>
<protein>
    <recommendedName>
        <fullName evidence="8">High affinity methionine permease</fullName>
    </recommendedName>
</protein>
<evidence type="ECO:0000313" key="7">
    <source>
        <dbReference type="Proteomes" id="UP000518752"/>
    </source>
</evidence>
<keyword evidence="4 5" id="KW-0472">Membrane</keyword>
<gene>
    <name evidence="6" type="ORF">D9757_008314</name>
</gene>
<feature type="transmembrane region" description="Helical" evidence="5">
    <location>
        <begin position="122"/>
        <end position="142"/>
    </location>
</feature>
<dbReference type="InterPro" id="IPR050598">
    <property type="entry name" value="AminoAcid_Transporter"/>
</dbReference>
<feature type="transmembrane region" description="Helical" evidence="5">
    <location>
        <begin position="195"/>
        <end position="216"/>
    </location>
</feature>
<sequence>MTTTGVKISPNSSQDFDINTDGAHYATDPAGSGVDRAEPSGRRQIGVVSAIFVIFNRMIGTGIFATPSTMLSLSGSVGLSLFTWVVGAVIASAGMWVYIIWGTALPKNGGEKNYLEYLFRRPKFLVSCMYAADGVLLAWAAGNSLVFGEYILKAANHEAGRWTLRLVGFACVTFCFILHGTALKWGLYLQNGLGVFKFVVLLVVIIAGFMALGGHVDDGTGEKPHNFDHAFEGTTASASSFCLSLYNVIWSYIGFSNVNYALGEVKDPIRTVRLAGPLAIVIVTILYILANIAYFAAASKQQITGSGRLVAALLFKNVFGDKAERALDVFVALSALGNVLAVIFSQGRVNQELGREGILPFSKFWGSNRPFNAPLTGLGLHWAVCLIVIFALPPGDAYNFVINVISYPLSVINAVISFGVIYLTLLRPYPDWPSVNRWALAAAALFGAANVFLFIVPLTKPPPGAEPYVSLPYWTHAVAGWAVFGIGALYWVVWAHILPRIGKYRLERVEERGKDGLTRKVFRKGSL</sequence>
<evidence type="ECO:0000256" key="5">
    <source>
        <dbReference type="SAM" id="Phobius"/>
    </source>
</evidence>
<evidence type="ECO:0000256" key="2">
    <source>
        <dbReference type="ARBA" id="ARBA00022692"/>
    </source>
</evidence>
<dbReference type="AlphaFoldDB" id="A0A8H5HEE0"/>
<feature type="transmembrane region" description="Helical" evidence="5">
    <location>
        <begin position="329"/>
        <end position="350"/>
    </location>
</feature>
<dbReference type="FunFam" id="1.20.1740.10:FF:000025">
    <property type="entry name" value="High-affinity methionine permease"/>
    <property type="match status" value="1"/>
</dbReference>
<feature type="transmembrane region" description="Helical" evidence="5">
    <location>
        <begin position="371"/>
        <end position="392"/>
    </location>
</feature>
<dbReference type="GO" id="GO:0016020">
    <property type="term" value="C:membrane"/>
    <property type="evidence" value="ECO:0007669"/>
    <property type="project" value="UniProtKB-SubCell"/>
</dbReference>
<reference evidence="6 7" key="1">
    <citation type="journal article" date="2020" name="ISME J.">
        <title>Uncovering the hidden diversity of litter-decomposition mechanisms in mushroom-forming fungi.</title>
        <authorList>
            <person name="Floudas D."/>
            <person name="Bentzer J."/>
            <person name="Ahren D."/>
            <person name="Johansson T."/>
            <person name="Persson P."/>
            <person name="Tunlid A."/>
        </authorList>
    </citation>
    <scope>NUCLEOTIDE SEQUENCE [LARGE SCALE GENOMIC DNA]</scope>
    <source>
        <strain evidence="6 7">CBS 406.79</strain>
    </source>
</reference>
<feature type="transmembrane region" description="Helical" evidence="5">
    <location>
        <begin position="274"/>
        <end position="297"/>
    </location>
</feature>
<proteinExistence type="predicted"/>
<keyword evidence="3 5" id="KW-1133">Transmembrane helix</keyword>
<dbReference type="Gene3D" id="1.20.1740.10">
    <property type="entry name" value="Amino acid/polyamine transporter I"/>
    <property type="match status" value="1"/>
</dbReference>
<dbReference type="InterPro" id="IPR002293">
    <property type="entry name" value="AA/rel_permease1"/>
</dbReference>
<organism evidence="6 7">
    <name type="scientific">Collybiopsis confluens</name>
    <dbReference type="NCBI Taxonomy" id="2823264"/>
    <lineage>
        <taxon>Eukaryota</taxon>
        <taxon>Fungi</taxon>
        <taxon>Dikarya</taxon>
        <taxon>Basidiomycota</taxon>
        <taxon>Agaricomycotina</taxon>
        <taxon>Agaricomycetes</taxon>
        <taxon>Agaricomycetidae</taxon>
        <taxon>Agaricales</taxon>
        <taxon>Marasmiineae</taxon>
        <taxon>Omphalotaceae</taxon>
        <taxon>Collybiopsis</taxon>
    </lineage>
</organism>
<dbReference type="Proteomes" id="UP000518752">
    <property type="component" value="Unassembled WGS sequence"/>
</dbReference>
<keyword evidence="2 5" id="KW-0812">Transmembrane</keyword>
<comment type="caution">
    <text evidence="6">The sequence shown here is derived from an EMBL/GenBank/DDBJ whole genome shotgun (WGS) entry which is preliminary data.</text>
</comment>
<feature type="transmembrane region" description="Helical" evidence="5">
    <location>
        <begin position="478"/>
        <end position="498"/>
    </location>
</feature>
<feature type="transmembrane region" description="Helical" evidence="5">
    <location>
        <begin position="438"/>
        <end position="458"/>
    </location>
</feature>
<dbReference type="EMBL" id="JAACJN010000056">
    <property type="protein sequence ID" value="KAF5381824.1"/>
    <property type="molecule type" value="Genomic_DNA"/>
</dbReference>
<feature type="transmembrane region" description="Helical" evidence="5">
    <location>
        <begin position="162"/>
        <end position="183"/>
    </location>
</feature>
<dbReference type="Pfam" id="PF13520">
    <property type="entry name" value="AA_permease_2"/>
    <property type="match status" value="1"/>
</dbReference>
<dbReference type="PANTHER" id="PTHR11785">
    <property type="entry name" value="AMINO ACID TRANSPORTER"/>
    <property type="match status" value="1"/>
</dbReference>
<dbReference type="OrthoDB" id="5982228at2759"/>
<evidence type="ECO:0000256" key="1">
    <source>
        <dbReference type="ARBA" id="ARBA00004141"/>
    </source>
</evidence>
<dbReference type="PANTHER" id="PTHR11785:SF498">
    <property type="entry name" value="HIGH-AFFINITY METHIONINE PERMEASE"/>
    <property type="match status" value="1"/>
</dbReference>
<evidence type="ECO:0000313" key="6">
    <source>
        <dbReference type="EMBL" id="KAF5381824.1"/>
    </source>
</evidence>
<dbReference type="PIRSF" id="PIRSF006060">
    <property type="entry name" value="AA_transporter"/>
    <property type="match status" value="1"/>
</dbReference>
<feature type="transmembrane region" description="Helical" evidence="5">
    <location>
        <begin position="236"/>
        <end position="262"/>
    </location>
</feature>
<comment type="subcellular location">
    <subcellularLocation>
        <location evidence="1">Membrane</location>
        <topology evidence="1">Multi-pass membrane protein</topology>
    </subcellularLocation>
</comment>
<feature type="transmembrane region" description="Helical" evidence="5">
    <location>
        <begin position="404"/>
        <end position="426"/>
    </location>
</feature>
<dbReference type="GO" id="GO:0015179">
    <property type="term" value="F:L-amino acid transmembrane transporter activity"/>
    <property type="evidence" value="ECO:0007669"/>
    <property type="project" value="TreeGrafter"/>
</dbReference>
<evidence type="ECO:0000256" key="3">
    <source>
        <dbReference type="ARBA" id="ARBA00022989"/>
    </source>
</evidence>
<keyword evidence="7" id="KW-1185">Reference proteome</keyword>
<evidence type="ECO:0000256" key="4">
    <source>
        <dbReference type="ARBA" id="ARBA00023136"/>
    </source>
</evidence>
<feature type="transmembrane region" description="Helical" evidence="5">
    <location>
        <begin position="77"/>
        <end position="101"/>
    </location>
</feature>
<name>A0A8H5HEE0_9AGAR</name>
<feature type="transmembrane region" description="Helical" evidence="5">
    <location>
        <begin position="45"/>
        <end position="65"/>
    </location>
</feature>
<evidence type="ECO:0008006" key="8">
    <source>
        <dbReference type="Google" id="ProtNLM"/>
    </source>
</evidence>